<comment type="similarity">
    <text evidence="1">Belongs to the cytochrome c family.</text>
</comment>
<evidence type="ECO:0000313" key="3">
    <source>
        <dbReference type="Proteomes" id="UP000267096"/>
    </source>
</evidence>
<evidence type="ECO:0000313" key="2">
    <source>
        <dbReference type="EMBL" id="VDK22385.1"/>
    </source>
</evidence>
<protein>
    <submittedName>
        <fullName evidence="4">Cytochrome c (inferred by orthology to a human protein)</fullName>
    </submittedName>
</protein>
<dbReference type="PANTHER" id="PTHR11961">
    <property type="entry name" value="CYTOCHROME C"/>
    <property type="match status" value="1"/>
</dbReference>
<dbReference type="WBParaSite" id="ASIM_0000396601-mRNA-1">
    <property type="protein sequence ID" value="ASIM_0000396601-mRNA-1"/>
    <property type="gene ID" value="ASIM_0000396601"/>
</dbReference>
<dbReference type="EMBL" id="UYRR01006147">
    <property type="protein sequence ID" value="VDK22385.1"/>
    <property type="molecule type" value="Genomic_DNA"/>
</dbReference>
<dbReference type="GO" id="GO:0020037">
    <property type="term" value="F:heme binding"/>
    <property type="evidence" value="ECO:0007669"/>
    <property type="project" value="InterPro"/>
</dbReference>
<evidence type="ECO:0000313" key="4">
    <source>
        <dbReference type="WBParaSite" id="ASIM_0000396601-mRNA-1"/>
    </source>
</evidence>
<gene>
    <name evidence="2" type="ORF">ASIM_LOCUS3794</name>
</gene>
<dbReference type="InterPro" id="IPR036909">
    <property type="entry name" value="Cyt_c-like_dom_sf"/>
</dbReference>
<dbReference type="PRINTS" id="PR00604">
    <property type="entry name" value="CYTCHRMECIAB"/>
</dbReference>
<accession>A0A0M3J8R0</accession>
<organism evidence="4">
    <name type="scientific">Anisakis simplex</name>
    <name type="common">Herring worm</name>
    <dbReference type="NCBI Taxonomy" id="6269"/>
    <lineage>
        <taxon>Eukaryota</taxon>
        <taxon>Metazoa</taxon>
        <taxon>Ecdysozoa</taxon>
        <taxon>Nematoda</taxon>
        <taxon>Chromadorea</taxon>
        <taxon>Rhabditida</taxon>
        <taxon>Spirurina</taxon>
        <taxon>Ascaridomorpha</taxon>
        <taxon>Ascaridoidea</taxon>
        <taxon>Anisakidae</taxon>
        <taxon>Anisakis</taxon>
        <taxon>Anisakis simplex complex</taxon>
    </lineage>
</organism>
<dbReference type="SUPFAM" id="SSF46626">
    <property type="entry name" value="Cytochrome c"/>
    <property type="match status" value="1"/>
</dbReference>
<dbReference type="OrthoDB" id="449280at2759"/>
<dbReference type="Gene3D" id="1.10.760.10">
    <property type="entry name" value="Cytochrome c-like domain"/>
    <property type="match status" value="1"/>
</dbReference>
<dbReference type="AlphaFoldDB" id="A0A0M3J8R0"/>
<sequence length="68" mass="8012">MKSDWSISESTYFNVCDIQNFTWTKEVMYDYLANPRKYLPGSKMIFAGLKKAQDRADVIKYMEVESTK</sequence>
<name>A0A0M3J8R0_ANISI</name>
<dbReference type="InterPro" id="IPR002327">
    <property type="entry name" value="Cyt_c_1A/1B"/>
</dbReference>
<reference evidence="2 3" key="2">
    <citation type="submission" date="2018-11" db="EMBL/GenBank/DDBJ databases">
        <authorList>
            <consortium name="Pathogen Informatics"/>
        </authorList>
    </citation>
    <scope>NUCLEOTIDE SEQUENCE [LARGE SCALE GENOMIC DNA]</scope>
</reference>
<evidence type="ECO:0000256" key="1">
    <source>
        <dbReference type="ARBA" id="ARBA00006488"/>
    </source>
</evidence>
<keyword evidence="3" id="KW-1185">Reference proteome</keyword>
<proteinExistence type="inferred from homology"/>
<dbReference type="GO" id="GO:0009055">
    <property type="term" value="F:electron transfer activity"/>
    <property type="evidence" value="ECO:0007669"/>
    <property type="project" value="InterPro"/>
</dbReference>
<reference evidence="4" key="1">
    <citation type="submission" date="2017-02" db="UniProtKB">
        <authorList>
            <consortium name="WormBaseParasite"/>
        </authorList>
    </citation>
    <scope>IDENTIFICATION</scope>
</reference>
<dbReference type="Proteomes" id="UP000267096">
    <property type="component" value="Unassembled WGS sequence"/>
</dbReference>